<evidence type="ECO:0000259" key="2">
    <source>
        <dbReference type="Pfam" id="PF03721"/>
    </source>
</evidence>
<keyword evidence="4" id="KW-1185">Reference proteome</keyword>
<dbReference type="GO" id="GO:0003979">
    <property type="term" value="F:UDP-glucose 6-dehydrogenase activity"/>
    <property type="evidence" value="ECO:0007669"/>
    <property type="project" value="UniProtKB-EC"/>
</dbReference>
<dbReference type="PANTHER" id="PTHR11374">
    <property type="entry name" value="UDP-GLUCOSE DEHYDROGENASE/UDP-MANNAC DEHYDROGENASE"/>
    <property type="match status" value="1"/>
</dbReference>
<dbReference type="GO" id="GO:0051287">
    <property type="term" value="F:NAD binding"/>
    <property type="evidence" value="ECO:0007669"/>
    <property type="project" value="InterPro"/>
</dbReference>
<protein>
    <recommendedName>
        <fullName evidence="2">UDP-glucose/GDP-mannose dehydrogenase N-terminal domain-containing protein</fullName>
    </recommendedName>
</protein>
<evidence type="ECO:0000256" key="1">
    <source>
        <dbReference type="ARBA" id="ARBA00047473"/>
    </source>
</evidence>
<feature type="non-terminal residue" evidence="3">
    <location>
        <position position="1"/>
    </location>
</feature>
<feature type="domain" description="UDP-glucose/GDP-mannose dehydrogenase N-terminal" evidence="2">
    <location>
        <begin position="34"/>
        <end position="102"/>
    </location>
</feature>
<name>A0A820QT12_9BILA</name>
<dbReference type="AlphaFoldDB" id="A0A820QT12"/>
<dbReference type="Gene3D" id="3.40.50.720">
    <property type="entry name" value="NAD(P)-binding Rossmann-like Domain"/>
    <property type="match status" value="1"/>
</dbReference>
<dbReference type="SUPFAM" id="SSF51735">
    <property type="entry name" value="NAD(P)-binding Rossmann-fold domains"/>
    <property type="match status" value="1"/>
</dbReference>
<organism evidence="3 4">
    <name type="scientific">Rotaria magnacalcarata</name>
    <dbReference type="NCBI Taxonomy" id="392030"/>
    <lineage>
        <taxon>Eukaryota</taxon>
        <taxon>Metazoa</taxon>
        <taxon>Spiralia</taxon>
        <taxon>Gnathifera</taxon>
        <taxon>Rotifera</taxon>
        <taxon>Eurotatoria</taxon>
        <taxon>Bdelloidea</taxon>
        <taxon>Philodinida</taxon>
        <taxon>Philodinidae</taxon>
        <taxon>Rotaria</taxon>
    </lineage>
</organism>
<dbReference type="InterPro" id="IPR028356">
    <property type="entry name" value="UDPglc_DH_euk"/>
</dbReference>
<dbReference type="PANTHER" id="PTHR11374:SF3">
    <property type="entry name" value="UDP-GLUCOSE 6-DEHYDROGENASE"/>
    <property type="match status" value="1"/>
</dbReference>
<evidence type="ECO:0000313" key="3">
    <source>
        <dbReference type="EMBL" id="CAF4425159.1"/>
    </source>
</evidence>
<reference evidence="3" key="1">
    <citation type="submission" date="2021-02" db="EMBL/GenBank/DDBJ databases">
        <authorList>
            <person name="Nowell W R."/>
        </authorList>
    </citation>
    <scope>NUCLEOTIDE SEQUENCE</scope>
</reference>
<gene>
    <name evidence="3" type="ORF">OVN521_LOCUS36343</name>
</gene>
<dbReference type="GO" id="GO:0005634">
    <property type="term" value="C:nucleus"/>
    <property type="evidence" value="ECO:0007669"/>
    <property type="project" value="TreeGrafter"/>
</dbReference>
<comment type="catalytic activity">
    <reaction evidence="1">
        <text>UDP-alpha-D-glucose + 2 NAD(+) + H2O = UDP-alpha-D-glucuronate + 2 NADH + 3 H(+)</text>
        <dbReference type="Rhea" id="RHEA:23596"/>
        <dbReference type="ChEBI" id="CHEBI:15377"/>
        <dbReference type="ChEBI" id="CHEBI:15378"/>
        <dbReference type="ChEBI" id="CHEBI:57540"/>
        <dbReference type="ChEBI" id="CHEBI:57945"/>
        <dbReference type="ChEBI" id="CHEBI:58052"/>
        <dbReference type="ChEBI" id="CHEBI:58885"/>
        <dbReference type="EC" id="1.1.1.22"/>
    </reaction>
</comment>
<dbReference type="InterPro" id="IPR001732">
    <property type="entry name" value="UDP-Glc/GDP-Man_DH_N"/>
</dbReference>
<accession>A0A820QT12</accession>
<dbReference type="Pfam" id="PF03721">
    <property type="entry name" value="UDPG_MGDP_dh_N"/>
    <property type="match status" value="1"/>
</dbReference>
<evidence type="ECO:0000313" key="4">
    <source>
        <dbReference type="Proteomes" id="UP000663866"/>
    </source>
</evidence>
<dbReference type="GO" id="GO:0006024">
    <property type="term" value="P:glycosaminoglycan biosynthetic process"/>
    <property type="evidence" value="ECO:0007669"/>
    <property type="project" value="TreeGrafter"/>
</dbReference>
<proteinExistence type="predicted"/>
<dbReference type="InterPro" id="IPR036291">
    <property type="entry name" value="NAD(P)-bd_dom_sf"/>
</dbReference>
<sequence>MAYLLFSFIRACLLDSTKDVTTDSISQSTNPALRICCIGVGYVSGSTCAIIASKCPDILITVVDVSAERIAAWKSDALPIFEPGLDEIVRKIRNRNLFFSTDT</sequence>
<comment type="caution">
    <text evidence="3">The sequence shown here is derived from an EMBL/GenBank/DDBJ whole genome shotgun (WGS) entry which is preliminary data.</text>
</comment>
<dbReference type="EMBL" id="CAJOBG010043170">
    <property type="protein sequence ID" value="CAF4425159.1"/>
    <property type="molecule type" value="Genomic_DNA"/>
</dbReference>
<dbReference type="Proteomes" id="UP000663866">
    <property type="component" value="Unassembled WGS sequence"/>
</dbReference>